<keyword evidence="1" id="KW-0805">Transcription regulation</keyword>
<evidence type="ECO:0000259" key="4">
    <source>
        <dbReference type="PROSITE" id="PS01124"/>
    </source>
</evidence>
<proteinExistence type="predicted"/>
<dbReference type="InterPro" id="IPR018060">
    <property type="entry name" value="HTH_AraC"/>
</dbReference>
<evidence type="ECO:0000313" key="5">
    <source>
        <dbReference type="EMBL" id="OOC54975.1"/>
    </source>
</evidence>
<keyword evidence="6" id="KW-1185">Reference proteome</keyword>
<dbReference type="EMBL" id="MCOK01000001">
    <property type="protein sequence ID" value="OOC54975.1"/>
    <property type="molecule type" value="Genomic_DNA"/>
</dbReference>
<dbReference type="GO" id="GO:0003700">
    <property type="term" value="F:DNA-binding transcription factor activity"/>
    <property type="evidence" value="ECO:0007669"/>
    <property type="project" value="InterPro"/>
</dbReference>
<evidence type="ECO:0000256" key="3">
    <source>
        <dbReference type="ARBA" id="ARBA00023163"/>
    </source>
</evidence>
<dbReference type="InterPro" id="IPR018062">
    <property type="entry name" value="HTH_AraC-typ_CS"/>
</dbReference>
<organism evidence="5 6">
    <name type="scientific">Nocardiopsis sinuspersici</name>
    <dbReference type="NCBI Taxonomy" id="501010"/>
    <lineage>
        <taxon>Bacteria</taxon>
        <taxon>Bacillati</taxon>
        <taxon>Actinomycetota</taxon>
        <taxon>Actinomycetes</taxon>
        <taxon>Streptosporangiales</taxon>
        <taxon>Nocardiopsidaceae</taxon>
        <taxon>Nocardiopsis</taxon>
    </lineage>
</organism>
<dbReference type="Gene3D" id="1.10.10.60">
    <property type="entry name" value="Homeodomain-like"/>
    <property type="match status" value="2"/>
</dbReference>
<sequence>MADNAALSVRSLNRHFRSQVGTTPLRWLLQVRVNRAQRLLESTDQSVDRVAAETGFGSTATFRHHFTRLTGVPPGAYRGTFGRRRRE</sequence>
<dbReference type="STRING" id="501010.NOSIN_15160"/>
<evidence type="ECO:0000256" key="1">
    <source>
        <dbReference type="ARBA" id="ARBA00023015"/>
    </source>
</evidence>
<dbReference type="PANTHER" id="PTHR46796">
    <property type="entry name" value="HTH-TYPE TRANSCRIPTIONAL ACTIVATOR RHAS-RELATED"/>
    <property type="match status" value="1"/>
</dbReference>
<dbReference type="Proteomes" id="UP000189004">
    <property type="component" value="Unassembled WGS sequence"/>
</dbReference>
<dbReference type="PROSITE" id="PS01124">
    <property type="entry name" value="HTH_ARAC_FAMILY_2"/>
    <property type="match status" value="1"/>
</dbReference>
<keyword evidence="3" id="KW-0804">Transcription</keyword>
<gene>
    <name evidence="5" type="ORF">NOSIN_15160</name>
</gene>
<comment type="caution">
    <text evidence="5">The sequence shown here is derived from an EMBL/GenBank/DDBJ whole genome shotgun (WGS) entry which is preliminary data.</text>
</comment>
<dbReference type="Pfam" id="PF12833">
    <property type="entry name" value="HTH_18"/>
    <property type="match status" value="1"/>
</dbReference>
<dbReference type="AlphaFoldDB" id="A0A1V3C2L7"/>
<evidence type="ECO:0000256" key="2">
    <source>
        <dbReference type="ARBA" id="ARBA00023125"/>
    </source>
</evidence>
<accession>A0A1V3C2L7</accession>
<feature type="domain" description="HTH araC/xylS-type" evidence="4">
    <location>
        <begin position="1"/>
        <end position="80"/>
    </location>
</feature>
<evidence type="ECO:0000313" key="6">
    <source>
        <dbReference type="Proteomes" id="UP000189004"/>
    </source>
</evidence>
<name>A0A1V3C2L7_9ACTN</name>
<dbReference type="SMART" id="SM00342">
    <property type="entry name" value="HTH_ARAC"/>
    <property type="match status" value="1"/>
</dbReference>
<dbReference type="InterPro" id="IPR009057">
    <property type="entry name" value="Homeodomain-like_sf"/>
</dbReference>
<dbReference type="InterPro" id="IPR050204">
    <property type="entry name" value="AraC_XylS_family_regulators"/>
</dbReference>
<keyword evidence="2" id="KW-0238">DNA-binding</keyword>
<dbReference type="PROSITE" id="PS00041">
    <property type="entry name" value="HTH_ARAC_FAMILY_1"/>
    <property type="match status" value="1"/>
</dbReference>
<protein>
    <recommendedName>
        <fullName evidence="4">HTH araC/xylS-type domain-containing protein</fullName>
    </recommendedName>
</protein>
<dbReference type="SUPFAM" id="SSF46689">
    <property type="entry name" value="Homeodomain-like"/>
    <property type="match status" value="1"/>
</dbReference>
<dbReference type="GO" id="GO:0043565">
    <property type="term" value="F:sequence-specific DNA binding"/>
    <property type="evidence" value="ECO:0007669"/>
    <property type="project" value="InterPro"/>
</dbReference>
<reference evidence="6" key="1">
    <citation type="submission" date="2016-08" db="EMBL/GenBank/DDBJ databases">
        <authorList>
            <person name="Tokovenko B."/>
            <person name="Kalinowski J."/>
        </authorList>
    </citation>
    <scope>NUCLEOTIDE SEQUENCE [LARGE SCALE GENOMIC DNA]</scope>
    <source>
        <strain evidence="6">UTMC102</strain>
    </source>
</reference>